<dbReference type="Proteomes" id="UP001500689">
    <property type="component" value="Unassembled WGS sequence"/>
</dbReference>
<evidence type="ECO:0000256" key="3">
    <source>
        <dbReference type="ARBA" id="ARBA00023002"/>
    </source>
</evidence>
<dbReference type="SUPFAM" id="SSF51679">
    <property type="entry name" value="Bacterial luciferase-like"/>
    <property type="match status" value="1"/>
</dbReference>
<accession>A0ABP6VL63</accession>
<keyword evidence="7" id="KW-1185">Reference proteome</keyword>
<dbReference type="InterPro" id="IPR011251">
    <property type="entry name" value="Luciferase-like_dom"/>
</dbReference>
<evidence type="ECO:0000313" key="7">
    <source>
        <dbReference type="Proteomes" id="UP001500689"/>
    </source>
</evidence>
<keyword evidence="3" id="KW-0560">Oxidoreductase</keyword>
<proteinExistence type="predicted"/>
<name>A0ABP6VL63_9PSEU</name>
<dbReference type="RefSeq" id="WP_344858194.1">
    <property type="nucleotide sequence ID" value="NZ_BAAAZN010000004.1"/>
</dbReference>
<dbReference type="EMBL" id="BAAAZN010000004">
    <property type="protein sequence ID" value="GAA3537646.1"/>
    <property type="molecule type" value="Genomic_DNA"/>
</dbReference>
<evidence type="ECO:0000256" key="1">
    <source>
        <dbReference type="ARBA" id="ARBA00022630"/>
    </source>
</evidence>
<evidence type="ECO:0000259" key="5">
    <source>
        <dbReference type="Pfam" id="PF00296"/>
    </source>
</evidence>
<dbReference type="PANTHER" id="PTHR42847">
    <property type="entry name" value="ALKANESULFONATE MONOOXYGENASE"/>
    <property type="match status" value="1"/>
</dbReference>
<feature type="domain" description="Luciferase-like" evidence="5">
    <location>
        <begin position="8"/>
        <end position="264"/>
    </location>
</feature>
<evidence type="ECO:0000313" key="6">
    <source>
        <dbReference type="EMBL" id="GAA3537646.1"/>
    </source>
</evidence>
<gene>
    <name evidence="6" type="ORF">GCM10022222_21600</name>
</gene>
<dbReference type="NCBIfam" id="TIGR03621">
    <property type="entry name" value="F420_MSMEG_2516"/>
    <property type="match status" value="1"/>
</dbReference>
<protein>
    <submittedName>
        <fullName evidence="6">TIGR03621 family F420-dependent LLM class oxidoreductase</fullName>
    </submittedName>
</protein>
<dbReference type="Pfam" id="PF00296">
    <property type="entry name" value="Bac_luciferase"/>
    <property type="match status" value="1"/>
</dbReference>
<comment type="caution">
    <text evidence="6">The sequence shown here is derived from an EMBL/GenBank/DDBJ whole genome shotgun (WGS) entry which is preliminary data.</text>
</comment>
<dbReference type="PANTHER" id="PTHR42847:SF4">
    <property type="entry name" value="ALKANESULFONATE MONOOXYGENASE-RELATED"/>
    <property type="match status" value="1"/>
</dbReference>
<dbReference type="InterPro" id="IPR050172">
    <property type="entry name" value="SsuD_RutA_monooxygenase"/>
</dbReference>
<organism evidence="6 7">
    <name type="scientific">Amycolatopsis ultiminotia</name>
    <dbReference type="NCBI Taxonomy" id="543629"/>
    <lineage>
        <taxon>Bacteria</taxon>
        <taxon>Bacillati</taxon>
        <taxon>Actinomycetota</taxon>
        <taxon>Actinomycetes</taxon>
        <taxon>Pseudonocardiales</taxon>
        <taxon>Pseudonocardiaceae</taxon>
        <taxon>Amycolatopsis</taxon>
    </lineage>
</organism>
<sequence>MTAGTKPFRFGVDLITPAPRTAWVEKCRKAEDLGYDVIGVGDHLGMPAPFPALVLAAENTERVRLKTFVLNAGFYNPVLLAREVTGTDQLTDGRFELGLGAGYVKAEFDAAGIPFPSARQRLDHLARTIEEIKKRCADPDHQPRPVQQPGPPLLLGGRADGLLTLAAEHADIIGLIGAAASHKMLLADATEIAERVEFTKAALGARAAEVELNILANFVTVTNARQTRLAELHQRMPELTTEQLGVLPTVLIGSAGQVAEQLEAHRERYGISYYTVIEHNLDALAPVIELLHGK</sequence>
<dbReference type="Gene3D" id="3.20.20.30">
    <property type="entry name" value="Luciferase-like domain"/>
    <property type="match status" value="1"/>
</dbReference>
<dbReference type="InterPro" id="IPR036661">
    <property type="entry name" value="Luciferase-like_sf"/>
</dbReference>
<keyword evidence="1" id="KW-0285">Flavoprotein</keyword>
<reference evidence="7" key="1">
    <citation type="journal article" date="2019" name="Int. J. Syst. Evol. Microbiol.">
        <title>The Global Catalogue of Microorganisms (GCM) 10K type strain sequencing project: providing services to taxonomists for standard genome sequencing and annotation.</title>
        <authorList>
            <consortium name="The Broad Institute Genomics Platform"/>
            <consortium name="The Broad Institute Genome Sequencing Center for Infectious Disease"/>
            <person name="Wu L."/>
            <person name="Ma J."/>
        </authorList>
    </citation>
    <scope>NUCLEOTIDE SEQUENCE [LARGE SCALE GENOMIC DNA]</scope>
    <source>
        <strain evidence="7">JCM 16898</strain>
    </source>
</reference>
<keyword evidence="2" id="KW-0288">FMN</keyword>
<keyword evidence="4" id="KW-0503">Monooxygenase</keyword>
<evidence type="ECO:0000256" key="4">
    <source>
        <dbReference type="ARBA" id="ARBA00023033"/>
    </source>
</evidence>
<evidence type="ECO:0000256" key="2">
    <source>
        <dbReference type="ARBA" id="ARBA00022643"/>
    </source>
</evidence>
<dbReference type="InterPro" id="IPR019923">
    <property type="entry name" value="Lucif-like_OxRdtase_MSMEG_2516"/>
</dbReference>